<dbReference type="Proteomes" id="UP000494261">
    <property type="component" value="Unassembled WGS sequence"/>
</dbReference>
<evidence type="ECO:0000313" key="1">
    <source>
        <dbReference type="EMBL" id="VWB98325.1"/>
    </source>
</evidence>
<name>A0A6P2NUR0_9BURK</name>
<protein>
    <submittedName>
        <fullName evidence="1">Ribosome modulation factor</fullName>
    </submittedName>
</protein>
<dbReference type="AlphaFoldDB" id="A0A6P2NUR0"/>
<gene>
    <name evidence="1" type="primary">rmf</name>
    <name evidence="1" type="ORF">BLA13014_04600</name>
</gene>
<evidence type="ECO:0000313" key="2">
    <source>
        <dbReference type="Proteomes" id="UP000494261"/>
    </source>
</evidence>
<dbReference type="RefSeq" id="WP_175024196.1">
    <property type="nucleotide sequence ID" value="NZ_CABVQC010000033.1"/>
</dbReference>
<dbReference type="NCBIfam" id="NF041886">
    <property type="entry name" value="Rmf_CrpP_fam"/>
    <property type="match status" value="1"/>
</dbReference>
<dbReference type="EMBL" id="CABVQC010000033">
    <property type="protein sequence ID" value="VWB98325.1"/>
    <property type="molecule type" value="Genomic_DNA"/>
</dbReference>
<sequence length="110" mass="12534">MDNNGDYWEYIAAEARQAVMQGRSKEDCPYPAGSREAWLWAEEYEVARLAPYFQAGSEAAQNGISWTACPSLPEDMRARWLLGWDYESGELQFAAFRKIEISGRTDMLIA</sequence>
<organism evidence="1 2">
    <name type="scientific">Burkholderia aenigmatica</name>
    <dbReference type="NCBI Taxonomy" id="2015348"/>
    <lineage>
        <taxon>Bacteria</taxon>
        <taxon>Pseudomonadati</taxon>
        <taxon>Pseudomonadota</taxon>
        <taxon>Betaproteobacteria</taxon>
        <taxon>Burkholderiales</taxon>
        <taxon>Burkholderiaceae</taxon>
        <taxon>Burkholderia</taxon>
        <taxon>Burkholderia cepacia complex</taxon>
    </lineage>
</organism>
<proteinExistence type="predicted"/>
<accession>A0A6P2NUR0</accession>
<reference evidence="1 2" key="1">
    <citation type="submission" date="2019-09" db="EMBL/GenBank/DDBJ databases">
        <authorList>
            <person name="Depoorter E."/>
        </authorList>
    </citation>
    <scope>NUCLEOTIDE SEQUENCE [LARGE SCALE GENOMIC DNA]</scope>
    <source>
        <strain evidence="1">LMG 13014</strain>
    </source>
</reference>